<organism evidence="3">
    <name type="scientific">Sporisorium scitamineum</name>
    <dbReference type="NCBI Taxonomy" id="49012"/>
    <lineage>
        <taxon>Eukaryota</taxon>
        <taxon>Fungi</taxon>
        <taxon>Dikarya</taxon>
        <taxon>Basidiomycota</taxon>
        <taxon>Ustilaginomycotina</taxon>
        <taxon>Ustilaginomycetes</taxon>
        <taxon>Ustilaginales</taxon>
        <taxon>Ustilaginaceae</taxon>
        <taxon>Sporisorium</taxon>
    </lineage>
</organism>
<dbReference type="PANTHER" id="PTHR37471">
    <property type="entry name" value="UNNAMED PRODUCT"/>
    <property type="match status" value="1"/>
</dbReference>
<feature type="signal peptide" evidence="2">
    <location>
        <begin position="1"/>
        <end position="20"/>
    </location>
</feature>
<sequence>MHFTQALTVALSLSAAAVKAAPAPIVRGSQGDSSKLMLRSVHESNVAARDIGANGGAALSSKPLQARGLDPVTHLRRAIDVRFGDLDPQARDLAMVTELHRRGLLDQLVAAIRDLIITLLGKGGGMSRRQASTEQLEQAIHQVTCILDALFGNTDDTCSDMLGGSSNSTNATSANKTLSPLEKKLHALGAELRNSTSITQVVDGLMAHNGTASADKKAGKKKGDKGKQTSGAAAPSATSLPADTAAGAATTTAVTTAGAGEKRSYELLNARQNSGVEGLLVALRDVVDTILNTLLPMASRGEDESSATSTSSGRWPPQDCPPPTPNDGMYRPGCPGYGRRDLAVRRSMDALGERDANILQSIMPMIEMLLQQLPSLISSMALSPTSSAAGSAATAAAASAAGAAGAKGASPTSMVDAAFAQITSALGNGNNAGASKAGSAAAATGTGAAAKAQATGESAARSAANLSQNFAGDLLNGDGMNLGKRQASTTGATNDSIGSDNCDASGNSGGINVSLLNNLLNGLLSGFSRRSEDAAPLKFFVRQAASTDDDGNAIGSSNCSASNNTGGVNLSLLDNLLNGLLSGFSRRDLGAAAEGMVSVEMLQRDIHADSPAAGARSAPESTVLQERADFKPVWTQIKKLGNEHFHSARDVSDNESPVKRAAAAAAASSSDAPNFTPVWEALRDLVDSGYDQAAKSASTAGAQRREEPLKLDYKPLMKAGIQFGKQVFKSFTTHHAKRSTDYKPFIDVASNFATTAIKEMFVKSH</sequence>
<evidence type="ECO:0000256" key="2">
    <source>
        <dbReference type="SAM" id="SignalP"/>
    </source>
</evidence>
<feature type="region of interest" description="Disordered" evidence="1">
    <location>
        <begin position="211"/>
        <end position="247"/>
    </location>
</feature>
<evidence type="ECO:0000256" key="1">
    <source>
        <dbReference type="SAM" id="MobiDB-lite"/>
    </source>
</evidence>
<dbReference type="AlphaFoldDB" id="A0A127ZKB1"/>
<protein>
    <submittedName>
        <fullName evidence="3">Uncharacterized protein</fullName>
    </submittedName>
</protein>
<evidence type="ECO:0000313" key="3">
    <source>
        <dbReference type="EMBL" id="CDU26137.1"/>
    </source>
</evidence>
<proteinExistence type="predicted"/>
<dbReference type="PANTHER" id="PTHR37471:SF1">
    <property type="entry name" value="AB HYDROLASE-1 DOMAIN-CONTAINING PROTEIN"/>
    <property type="match status" value="1"/>
</dbReference>
<feature type="chain" id="PRO_5007281367" evidence="2">
    <location>
        <begin position="21"/>
        <end position="765"/>
    </location>
</feature>
<gene>
    <name evidence="3" type="ORF">SPSC_06304</name>
</gene>
<reference evidence="3" key="1">
    <citation type="submission" date="2014-06" db="EMBL/GenBank/DDBJ databases">
        <authorList>
            <person name="Ju J."/>
            <person name="Zhang J."/>
        </authorList>
    </citation>
    <scope>NUCLEOTIDE SEQUENCE</scope>
    <source>
        <strain evidence="3">SscI8</strain>
    </source>
</reference>
<dbReference type="EMBL" id="LK056692">
    <property type="protein sequence ID" value="CDU26137.1"/>
    <property type="molecule type" value="Genomic_DNA"/>
</dbReference>
<keyword evidence="2" id="KW-0732">Signal</keyword>
<feature type="region of interest" description="Disordered" evidence="1">
    <location>
        <begin position="299"/>
        <end position="334"/>
    </location>
</feature>
<feature type="compositionally biased region" description="Polar residues" evidence="1">
    <location>
        <begin position="228"/>
        <end position="241"/>
    </location>
</feature>
<name>A0A127ZKB1_9BASI</name>
<accession>A0A127ZKB1</accession>
<dbReference type="OrthoDB" id="2556262at2759"/>